<dbReference type="Proteomes" id="UP000255024">
    <property type="component" value="Unassembled WGS sequence"/>
</dbReference>
<evidence type="ECO:0000313" key="2">
    <source>
        <dbReference type="EMBL" id="STZ27538.1"/>
    </source>
</evidence>
<dbReference type="InterPro" id="IPR055354">
    <property type="entry name" value="DUF7507"/>
</dbReference>
<reference evidence="2 3" key="1">
    <citation type="submission" date="2018-06" db="EMBL/GenBank/DDBJ databases">
        <authorList>
            <consortium name="Pathogen Informatics"/>
            <person name="Doyle S."/>
        </authorList>
    </citation>
    <scope>NUCLEOTIDE SEQUENCE [LARGE SCALE GENOMIC DNA]</scope>
    <source>
        <strain evidence="2 3">NCTC11179</strain>
    </source>
</reference>
<gene>
    <name evidence="2" type="ORF">NCTC11179_01074</name>
</gene>
<proteinExistence type="predicted"/>
<evidence type="ECO:0000259" key="1">
    <source>
        <dbReference type="Pfam" id="PF24346"/>
    </source>
</evidence>
<sequence>MLVVFCVLLGMQSVWAEGSKDLYPVGAIGGRGVLHFRHFSDDNAVPSFMPHPKGVHYVYAEEGEQIAIATATDAQRNSNPRIFLFDPSGNEISLSFDGQKGNIPNRIAELAGSKLPNQAPGGNYYEPIYANGGRAYPENANHIVFPNGTSSHVNGRIFGVKTDRLRPAFGFNTALDTVAILRSSNVEGPDATNQNNIPPTDAHYECDNNGLVIGCNNIKTNQTVLFSTESLIFVKDGFLTNSSADGFVQIGETITYKIKLVNNGRINLYSIVLIDPLLGGTITAIPQKSINADNVLDVGETWTYTLEYTLTQEDLNRGGVYNQAKVRFRETMGGVIINKNSQPTIPLTPTDIGYDPDRFNYTFVPLKAKSLLITNPMIRQRVKK</sequence>
<dbReference type="AlphaFoldDB" id="A0A378RLE7"/>
<dbReference type="InterPro" id="IPR047589">
    <property type="entry name" value="DUF11_rpt"/>
</dbReference>
<protein>
    <submittedName>
        <fullName evidence="2">Conserved repeat domain</fullName>
    </submittedName>
</protein>
<organism evidence="2 3">
    <name type="scientific">Myroides odoratus</name>
    <name type="common">Flavobacterium odoratum</name>
    <dbReference type="NCBI Taxonomy" id="256"/>
    <lineage>
        <taxon>Bacteria</taxon>
        <taxon>Pseudomonadati</taxon>
        <taxon>Bacteroidota</taxon>
        <taxon>Flavobacteriia</taxon>
        <taxon>Flavobacteriales</taxon>
        <taxon>Flavobacteriaceae</taxon>
        <taxon>Myroides</taxon>
    </lineage>
</organism>
<name>A0A378RLE7_MYROD</name>
<keyword evidence="3" id="KW-1185">Reference proteome</keyword>
<evidence type="ECO:0000313" key="3">
    <source>
        <dbReference type="Proteomes" id="UP000255024"/>
    </source>
</evidence>
<dbReference type="NCBIfam" id="TIGR01451">
    <property type="entry name" value="B_ant_repeat"/>
    <property type="match status" value="1"/>
</dbReference>
<dbReference type="EMBL" id="UGQL01000001">
    <property type="protein sequence ID" value="STZ27538.1"/>
    <property type="molecule type" value="Genomic_DNA"/>
</dbReference>
<dbReference type="Pfam" id="PF24346">
    <property type="entry name" value="DUF7507"/>
    <property type="match status" value="1"/>
</dbReference>
<accession>A0A378RLE7</accession>
<feature type="domain" description="DUF7507" evidence="1">
    <location>
        <begin position="242"/>
        <end position="333"/>
    </location>
</feature>